<reference evidence="2 3" key="1">
    <citation type="journal article" date="2015" name="Nature">
        <title>rRNA introns, odd ribosomes, and small enigmatic genomes across a large radiation of phyla.</title>
        <authorList>
            <person name="Brown C.T."/>
            <person name="Hug L.A."/>
            <person name="Thomas B.C."/>
            <person name="Sharon I."/>
            <person name="Castelle C.J."/>
            <person name="Singh A."/>
            <person name="Wilkins M.J."/>
            <person name="Williams K.H."/>
            <person name="Banfield J.F."/>
        </authorList>
    </citation>
    <scope>NUCLEOTIDE SEQUENCE [LARGE SCALE GENOMIC DNA]</scope>
</reference>
<dbReference type="PANTHER" id="PTHR31272:SF9">
    <property type="entry name" value="BLL1027 PROTEIN"/>
    <property type="match status" value="1"/>
</dbReference>
<organism evidence="2 3">
    <name type="scientific">Candidatus Roizmanbacteria bacterium GW2011_GWB1_40_7</name>
    <dbReference type="NCBI Taxonomy" id="1618482"/>
    <lineage>
        <taxon>Bacteria</taxon>
        <taxon>Candidatus Roizmaniibacteriota</taxon>
    </lineage>
</organism>
<feature type="transmembrane region" description="Helical" evidence="1">
    <location>
        <begin position="6"/>
        <end position="32"/>
    </location>
</feature>
<dbReference type="EMBL" id="LBZM01000019">
    <property type="protein sequence ID" value="KKR71773.1"/>
    <property type="molecule type" value="Genomic_DNA"/>
</dbReference>
<keyword evidence="1" id="KW-1133">Transmembrane helix</keyword>
<dbReference type="AlphaFoldDB" id="A0A0G0T3Y4"/>
<feature type="transmembrane region" description="Helical" evidence="1">
    <location>
        <begin position="154"/>
        <end position="177"/>
    </location>
</feature>
<feature type="transmembrane region" description="Helical" evidence="1">
    <location>
        <begin position="204"/>
        <end position="225"/>
    </location>
</feature>
<dbReference type="InterPro" id="IPR051790">
    <property type="entry name" value="Cytochrome_c-biogenesis_DsbD"/>
</dbReference>
<proteinExistence type="predicted"/>
<feature type="transmembrane region" description="Helical" evidence="1">
    <location>
        <begin position="122"/>
        <end position="148"/>
    </location>
</feature>
<name>A0A0G0T3Y4_9BACT</name>
<gene>
    <name evidence="2" type="ORF">UU14_C0019G0018</name>
</gene>
<dbReference type="PANTHER" id="PTHR31272">
    <property type="entry name" value="CYTOCHROME C-TYPE BIOGENESIS PROTEIN HI_1454-RELATED"/>
    <property type="match status" value="1"/>
</dbReference>
<accession>A0A0G0T3Y4</accession>
<comment type="caution">
    <text evidence="2">The sequence shown here is derived from an EMBL/GenBank/DDBJ whole genome shotgun (WGS) entry which is preliminary data.</text>
</comment>
<keyword evidence="1" id="KW-0472">Membrane</keyword>
<evidence type="ECO:0000313" key="3">
    <source>
        <dbReference type="Proteomes" id="UP000034664"/>
    </source>
</evidence>
<feature type="transmembrane region" description="Helical" evidence="1">
    <location>
        <begin position="82"/>
        <end position="101"/>
    </location>
</feature>
<protein>
    <submittedName>
        <fullName evidence="2">Cytochrome c biogenesis protein transmembrane region</fullName>
    </submittedName>
</protein>
<feature type="transmembrane region" description="Helical" evidence="1">
    <location>
        <begin position="52"/>
        <end position="76"/>
    </location>
</feature>
<feature type="transmembrane region" description="Helical" evidence="1">
    <location>
        <begin position="258"/>
        <end position="277"/>
    </location>
</feature>
<dbReference type="Proteomes" id="UP000034664">
    <property type="component" value="Unassembled WGS sequence"/>
</dbReference>
<keyword evidence="1 2" id="KW-0812">Transmembrane</keyword>
<sequence>METNTIFQISLVAAYIAGIVALFAPCCISYLFPAYIGNVFKERNTILGMTFVYSLGILTIMLPIVLGARALSTFFFRLHDQMYIFGSFLMIVIAFISLLGLKLPMPQLGIQIKNKNDVSSTFLLGLVSGITSSCCAPVLLGVITLSAFSPTLVQSLLVGVFYVFGMVTPLYIASFFIKDRNILEKPWIKKQVKKVTIGSKEYQITVGNVIAFFVFFSAGLAMYILTIMGKTGMSTAQSASAQYIQSIALSVSAVTSRFFIIDILFIVVFGFVIYKLIRSHSK</sequence>
<evidence type="ECO:0000256" key="1">
    <source>
        <dbReference type="SAM" id="Phobius"/>
    </source>
</evidence>
<evidence type="ECO:0000313" key="2">
    <source>
        <dbReference type="EMBL" id="KKR71773.1"/>
    </source>
</evidence>